<feature type="compositionally biased region" description="Polar residues" evidence="2">
    <location>
        <begin position="541"/>
        <end position="565"/>
    </location>
</feature>
<feature type="compositionally biased region" description="Basic and acidic residues" evidence="2">
    <location>
        <begin position="646"/>
        <end position="660"/>
    </location>
</feature>
<reference evidence="3" key="1">
    <citation type="submission" date="2021-12" db="EMBL/GenBank/DDBJ databases">
        <authorList>
            <person name="Martin H S."/>
        </authorList>
    </citation>
    <scope>NUCLEOTIDE SEQUENCE</scope>
</reference>
<feature type="compositionally biased region" description="Basic and acidic residues" evidence="2">
    <location>
        <begin position="570"/>
        <end position="584"/>
    </location>
</feature>
<proteinExistence type="predicted"/>
<protein>
    <recommendedName>
        <fullName evidence="5">PH domain-containing protein</fullName>
    </recommendedName>
</protein>
<feature type="region of interest" description="Disordered" evidence="2">
    <location>
        <begin position="541"/>
        <end position="626"/>
    </location>
</feature>
<feature type="non-terminal residue" evidence="3">
    <location>
        <position position="897"/>
    </location>
</feature>
<sequence>MSSGYDEGPVYYREIQKNAYLKRIPNDISTSKLRPLGHKKPPLKPMWTLFCVHNGRTPFLEQYPDADSPNTLAHKPLWRACLKTARHVTASVKPHVGDEYDFLVDTDHGPVRMLAPDWDSMQDWVALLRTKLHELRILSRGENVYGAPPVAPPPRAAARDPTSPLPPTPPVPPDRVPGIDLTPITRAVEIEPSRENITTTAQSITTTVSSTTITNTTNTIIPTSSTQTANIQKQSTPQIAQSVPQITQSAPSNPILPIPKSNLTFSNVTSLANSLTSTEVDISNWEPYSLPSTSREAEPKSIKVCGQNICLDDSIFKRDVTDSDEEFFNEVDRLHDEAEQLQDEVEFKQRVVVNNEENTEREESVPQRSNVTVIQVSNKGPPHTAIPVLGPETDVFDFEFKQKLTIPEENNQNFVNIVNTETSSYGTVFDKPSEYGHLSLTTTVSLTGDKTAVNLTSDGPVSLTGAVNNNGVYERLCMASTSNRTASPLSVRKIKSIDKVRKSSLPNLEIESDYEYLFPSGNTVTNISNGNNLPNRAIQNGRSNSSQVGNIGTQSVMNNGNTVQNGPEPEISRNIDDIRLRSNVERSQSQNAYDIAPRRRENRVQNNGPKREGKNDTPELHPKPIWRRGLTELSLLSRLRGIAQTKRQESPTRNEQEDRGVTSPAKVVHRSRPAARVDSSRRRSNSLTNSQSPSIPANPALQPLRARQVAALRAEQRRGACVVASVPVRDAPLLCEYEKQVWIARWGISGYRCGGRVGDRLAALAGAQVTGVAQARQLLKGASAPVVDLLFHRVPLGKIYVVYKKDRENLGIKLDNECTITSISAQSPASRAGLPARGKWTLTEINNRPLGIGKGCEEEMNRLACNGTEVSILIQPAALVKKIRAAIKASKPLLGIR</sequence>
<organism evidence="3 4">
    <name type="scientific">Brenthis ino</name>
    <name type="common">lesser marbled fritillary</name>
    <dbReference type="NCBI Taxonomy" id="405034"/>
    <lineage>
        <taxon>Eukaryota</taxon>
        <taxon>Metazoa</taxon>
        <taxon>Ecdysozoa</taxon>
        <taxon>Arthropoda</taxon>
        <taxon>Hexapoda</taxon>
        <taxon>Insecta</taxon>
        <taxon>Pterygota</taxon>
        <taxon>Neoptera</taxon>
        <taxon>Endopterygota</taxon>
        <taxon>Lepidoptera</taxon>
        <taxon>Glossata</taxon>
        <taxon>Ditrysia</taxon>
        <taxon>Papilionoidea</taxon>
        <taxon>Nymphalidae</taxon>
        <taxon>Heliconiinae</taxon>
        <taxon>Argynnini</taxon>
        <taxon>Brenthis</taxon>
    </lineage>
</organism>
<dbReference type="AlphaFoldDB" id="A0A8J9VZ94"/>
<evidence type="ECO:0000256" key="2">
    <source>
        <dbReference type="SAM" id="MobiDB-lite"/>
    </source>
</evidence>
<evidence type="ECO:0000313" key="4">
    <source>
        <dbReference type="Proteomes" id="UP000838878"/>
    </source>
</evidence>
<feature type="region of interest" description="Disordered" evidence="2">
    <location>
        <begin position="641"/>
        <end position="702"/>
    </location>
</feature>
<dbReference type="Proteomes" id="UP000838878">
    <property type="component" value="Chromosome 9"/>
</dbReference>
<dbReference type="OrthoDB" id="6126662at2759"/>
<gene>
    <name evidence="3" type="ORF">BINO364_LOCUS16047</name>
</gene>
<evidence type="ECO:0000313" key="3">
    <source>
        <dbReference type="EMBL" id="CAH0731140.1"/>
    </source>
</evidence>
<feature type="compositionally biased region" description="Pro residues" evidence="2">
    <location>
        <begin position="163"/>
        <end position="175"/>
    </location>
</feature>
<dbReference type="EMBL" id="OV170229">
    <property type="protein sequence ID" value="CAH0731140.1"/>
    <property type="molecule type" value="Genomic_DNA"/>
</dbReference>
<evidence type="ECO:0000256" key="1">
    <source>
        <dbReference type="SAM" id="Coils"/>
    </source>
</evidence>
<keyword evidence="4" id="KW-1185">Reference proteome</keyword>
<feature type="region of interest" description="Disordered" evidence="2">
    <location>
        <begin position="144"/>
        <end position="178"/>
    </location>
</feature>
<accession>A0A8J9VZ94</accession>
<feature type="coiled-coil region" evidence="1">
    <location>
        <begin position="324"/>
        <end position="358"/>
    </location>
</feature>
<keyword evidence="1" id="KW-0175">Coiled coil</keyword>
<evidence type="ECO:0008006" key="5">
    <source>
        <dbReference type="Google" id="ProtNLM"/>
    </source>
</evidence>
<name>A0A8J9VZ94_9NEOP</name>
<feature type="compositionally biased region" description="Basic and acidic residues" evidence="2">
    <location>
        <begin position="596"/>
        <end position="622"/>
    </location>
</feature>